<organism evidence="2 3">
    <name type="scientific">Gymnopilus dilepis</name>
    <dbReference type="NCBI Taxonomy" id="231916"/>
    <lineage>
        <taxon>Eukaryota</taxon>
        <taxon>Fungi</taxon>
        <taxon>Dikarya</taxon>
        <taxon>Basidiomycota</taxon>
        <taxon>Agaricomycotina</taxon>
        <taxon>Agaricomycetes</taxon>
        <taxon>Agaricomycetidae</taxon>
        <taxon>Agaricales</taxon>
        <taxon>Agaricineae</taxon>
        <taxon>Hymenogastraceae</taxon>
        <taxon>Gymnopilus</taxon>
    </lineage>
</organism>
<proteinExistence type="predicted"/>
<evidence type="ECO:0000313" key="3">
    <source>
        <dbReference type="Proteomes" id="UP000284706"/>
    </source>
</evidence>
<accession>A0A409VF52</accession>
<dbReference type="OrthoDB" id="2873242at2759"/>
<keyword evidence="1" id="KW-0812">Transmembrane</keyword>
<evidence type="ECO:0000256" key="1">
    <source>
        <dbReference type="SAM" id="Phobius"/>
    </source>
</evidence>
<keyword evidence="3" id="KW-1185">Reference proteome</keyword>
<feature type="transmembrane region" description="Helical" evidence="1">
    <location>
        <begin position="230"/>
        <end position="248"/>
    </location>
</feature>
<feature type="transmembrane region" description="Helical" evidence="1">
    <location>
        <begin position="296"/>
        <end position="317"/>
    </location>
</feature>
<reference evidence="2 3" key="1">
    <citation type="journal article" date="2018" name="Evol. Lett.">
        <title>Horizontal gene cluster transfer increased hallucinogenic mushroom diversity.</title>
        <authorList>
            <person name="Reynolds H.T."/>
            <person name="Vijayakumar V."/>
            <person name="Gluck-Thaler E."/>
            <person name="Korotkin H.B."/>
            <person name="Matheny P.B."/>
            <person name="Slot J.C."/>
        </authorList>
    </citation>
    <scope>NUCLEOTIDE SEQUENCE [LARGE SCALE GENOMIC DNA]</scope>
    <source>
        <strain evidence="2 3">SRW20</strain>
    </source>
</reference>
<evidence type="ECO:0000313" key="2">
    <source>
        <dbReference type="EMBL" id="PPQ64880.1"/>
    </source>
</evidence>
<dbReference type="AlphaFoldDB" id="A0A409VF52"/>
<dbReference type="EMBL" id="NHYE01005661">
    <property type="protein sequence ID" value="PPQ64880.1"/>
    <property type="molecule type" value="Genomic_DNA"/>
</dbReference>
<feature type="transmembrane region" description="Helical" evidence="1">
    <location>
        <begin position="137"/>
        <end position="159"/>
    </location>
</feature>
<feature type="transmembrane region" description="Helical" evidence="1">
    <location>
        <begin position="254"/>
        <end position="275"/>
    </location>
</feature>
<dbReference type="Proteomes" id="UP000284706">
    <property type="component" value="Unassembled WGS sequence"/>
</dbReference>
<name>A0A409VF52_9AGAR</name>
<protein>
    <submittedName>
        <fullName evidence="2">Uncharacterized protein</fullName>
    </submittedName>
</protein>
<keyword evidence="1" id="KW-1133">Transmembrane helix</keyword>
<feature type="transmembrane region" description="Helical" evidence="1">
    <location>
        <begin position="106"/>
        <end position="125"/>
    </location>
</feature>
<comment type="caution">
    <text evidence="2">The sequence shown here is derived from an EMBL/GenBank/DDBJ whole genome shotgun (WGS) entry which is preliminary data.</text>
</comment>
<sequence length="438" mass="49155">MALQVGVVQRSNLRSWKVRQLPMRPRYHYLLRYSLTRQLPFLQFLDATRLCIGTLFALMLASTPGNELDRLQDQMNHPEDTPTAMNSLLLRFILFTVLLTKTACFSGAYSVVYVGTMYLYCWYFVSVFKKASRRGAVIVAFISISYICSLAEILCQWALGLCAINVTGMTQNTITATLSRVPLWYGLVQIVCYFIIAFVADVLLVSMAASIRIMNTQKLPALQIWRCYHVWGRSIRAVLLPLMLGFGATDQNALIGAALFLDLASSLASSGAIAYRISMLIKRDFRNKWSFRFRHAIEIVVQSAAVYSAVTIAYATVSVLPTDAEKLFGTIDAARLYLADLFVFTAGIAPTVMFARVLATPSKKDDTDTTEVIQVASDLEFRSNAKTYSTPRATYSIFSYYNFQCMLRIEELPDQSHRFEGGGFPNLLPFQAVTILKV</sequence>
<gene>
    <name evidence="2" type="ORF">CVT26_002598</name>
</gene>
<feature type="transmembrane region" description="Helical" evidence="1">
    <location>
        <begin position="337"/>
        <end position="359"/>
    </location>
</feature>
<keyword evidence="1" id="KW-0472">Membrane</keyword>
<feature type="transmembrane region" description="Helical" evidence="1">
    <location>
        <begin position="183"/>
        <end position="209"/>
    </location>
</feature>
<dbReference type="InParanoid" id="A0A409VF52"/>